<dbReference type="InterPro" id="IPR002110">
    <property type="entry name" value="Ankyrin_rpt"/>
</dbReference>
<reference evidence="1" key="1">
    <citation type="submission" date="2023-10" db="EMBL/GenBank/DDBJ databases">
        <title>Genome assemblies of two species of porcelain crab, Petrolisthes cinctipes and Petrolisthes manimaculis (Anomura: Porcellanidae).</title>
        <authorList>
            <person name="Angst P."/>
        </authorList>
    </citation>
    <scope>NUCLEOTIDE SEQUENCE</scope>
    <source>
        <strain evidence="1">PB745_01</strain>
        <tissue evidence="1">Gill</tissue>
    </source>
</reference>
<accession>A0AAE1FPT2</accession>
<organism evidence="1 2">
    <name type="scientific">Petrolisthes cinctipes</name>
    <name type="common">Flat porcelain crab</name>
    <dbReference type="NCBI Taxonomy" id="88211"/>
    <lineage>
        <taxon>Eukaryota</taxon>
        <taxon>Metazoa</taxon>
        <taxon>Ecdysozoa</taxon>
        <taxon>Arthropoda</taxon>
        <taxon>Crustacea</taxon>
        <taxon>Multicrustacea</taxon>
        <taxon>Malacostraca</taxon>
        <taxon>Eumalacostraca</taxon>
        <taxon>Eucarida</taxon>
        <taxon>Decapoda</taxon>
        <taxon>Pleocyemata</taxon>
        <taxon>Anomura</taxon>
        <taxon>Galatheoidea</taxon>
        <taxon>Porcellanidae</taxon>
        <taxon>Petrolisthes</taxon>
    </lineage>
</organism>
<gene>
    <name evidence="1" type="ORF">Pcinc_019497</name>
</gene>
<comment type="caution">
    <text evidence="1">The sequence shown here is derived from an EMBL/GenBank/DDBJ whole genome shotgun (WGS) entry which is preliminary data.</text>
</comment>
<protein>
    <submittedName>
        <fullName evidence="1">Uncharacterized protein</fullName>
    </submittedName>
</protein>
<proteinExistence type="predicted"/>
<name>A0AAE1FPT2_PETCI</name>
<dbReference type="Proteomes" id="UP001286313">
    <property type="component" value="Unassembled WGS sequence"/>
</dbReference>
<evidence type="ECO:0000313" key="2">
    <source>
        <dbReference type="Proteomes" id="UP001286313"/>
    </source>
</evidence>
<dbReference type="SUPFAM" id="SSF48403">
    <property type="entry name" value="Ankyrin repeat"/>
    <property type="match status" value="1"/>
</dbReference>
<evidence type="ECO:0000313" key="1">
    <source>
        <dbReference type="EMBL" id="KAK3875643.1"/>
    </source>
</evidence>
<dbReference type="AlphaFoldDB" id="A0AAE1FPT2"/>
<sequence length="137" mass="14330">MVNTGAPGAVGGGRDPSISRSRTSVFRRALSSVGLVSKEDRLIAAADGGDAAGVVALLSAGADVNYQNDHGESALMYAAWRGFEAVVAALLQHPATHVNLQWPWLQNISSCCDIETGGYNKDGGYNEKDNPVPCTII</sequence>
<keyword evidence="2" id="KW-1185">Reference proteome</keyword>
<dbReference type="InterPro" id="IPR036770">
    <property type="entry name" value="Ankyrin_rpt-contain_sf"/>
</dbReference>
<dbReference type="Pfam" id="PF12796">
    <property type="entry name" value="Ank_2"/>
    <property type="match status" value="1"/>
</dbReference>
<dbReference type="Gene3D" id="1.25.40.20">
    <property type="entry name" value="Ankyrin repeat-containing domain"/>
    <property type="match status" value="1"/>
</dbReference>
<dbReference type="EMBL" id="JAWQEG010001937">
    <property type="protein sequence ID" value="KAK3875643.1"/>
    <property type="molecule type" value="Genomic_DNA"/>
</dbReference>
<dbReference type="SMART" id="SM00248">
    <property type="entry name" value="ANK"/>
    <property type="match status" value="2"/>
</dbReference>